<evidence type="ECO:0000256" key="9">
    <source>
        <dbReference type="ARBA" id="ARBA00049401"/>
    </source>
</evidence>
<dbReference type="Proteomes" id="UP001595868">
    <property type="component" value="Unassembled WGS sequence"/>
</dbReference>
<dbReference type="GO" id="GO:0004497">
    <property type="term" value="F:monooxygenase activity"/>
    <property type="evidence" value="ECO:0007669"/>
    <property type="project" value="UniProtKB-KW"/>
</dbReference>
<keyword evidence="11" id="KW-1185">Reference proteome</keyword>
<dbReference type="EMBL" id="JBHSBN010000013">
    <property type="protein sequence ID" value="MFC4108142.1"/>
    <property type="molecule type" value="Genomic_DNA"/>
</dbReference>
<evidence type="ECO:0000256" key="7">
    <source>
        <dbReference type="ARBA" id="ARBA00023033"/>
    </source>
</evidence>
<keyword evidence="5" id="KW-0288">FMN</keyword>
<proteinExistence type="inferred from homology"/>
<evidence type="ECO:0000256" key="1">
    <source>
        <dbReference type="ARBA" id="ARBA00001917"/>
    </source>
</evidence>
<dbReference type="InterPro" id="IPR013785">
    <property type="entry name" value="Aldolase_TIM"/>
</dbReference>
<dbReference type="SUPFAM" id="SSF51412">
    <property type="entry name" value="Inosine monophosphate dehydrogenase (IMPDH)"/>
    <property type="match status" value="1"/>
</dbReference>
<keyword evidence="4" id="KW-0285">Flavoprotein</keyword>
<evidence type="ECO:0000256" key="3">
    <source>
        <dbReference type="ARBA" id="ARBA00022575"/>
    </source>
</evidence>
<comment type="caution">
    <text evidence="10">The sequence shown here is derived from an EMBL/GenBank/DDBJ whole genome shotgun (WGS) entry which is preliminary data.</text>
</comment>
<dbReference type="CDD" id="cd04730">
    <property type="entry name" value="NPD_like"/>
    <property type="match status" value="1"/>
</dbReference>
<evidence type="ECO:0000256" key="2">
    <source>
        <dbReference type="ARBA" id="ARBA00009881"/>
    </source>
</evidence>
<dbReference type="Pfam" id="PF03060">
    <property type="entry name" value="NMO"/>
    <property type="match status" value="1"/>
</dbReference>
<dbReference type="RefSeq" id="WP_377547963.1">
    <property type="nucleotide sequence ID" value="NZ_JBHSBN010000013.1"/>
</dbReference>
<evidence type="ECO:0000313" key="11">
    <source>
        <dbReference type="Proteomes" id="UP001595868"/>
    </source>
</evidence>
<dbReference type="PANTHER" id="PTHR42747:SF3">
    <property type="entry name" value="NITRONATE MONOOXYGENASE-RELATED"/>
    <property type="match status" value="1"/>
</dbReference>
<dbReference type="PANTHER" id="PTHR42747">
    <property type="entry name" value="NITRONATE MONOOXYGENASE-RELATED"/>
    <property type="match status" value="1"/>
</dbReference>
<gene>
    <name evidence="10" type="ORF">ACFOX0_19695</name>
</gene>
<comment type="similarity">
    <text evidence="2">Belongs to the nitronate monooxygenase family. NMO class I subfamily.</text>
</comment>
<evidence type="ECO:0000256" key="6">
    <source>
        <dbReference type="ARBA" id="ARBA00023002"/>
    </source>
</evidence>
<comment type="cofactor">
    <cofactor evidence="1">
        <name>FMN</name>
        <dbReference type="ChEBI" id="CHEBI:58210"/>
    </cofactor>
</comment>
<keyword evidence="7 10" id="KW-0503">Monooxygenase</keyword>
<keyword evidence="3" id="KW-0216">Detoxification</keyword>
<evidence type="ECO:0000256" key="5">
    <source>
        <dbReference type="ARBA" id="ARBA00022643"/>
    </source>
</evidence>
<evidence type="ECO:0000313" key="10">
    <source>
        <dbReference type="EMBL" id="MFC4108142.1"/>
    </source>
</evidence>
<accession>A0ABV8KQG2</accession>
<reference evidence="11" key="1">
    <citation type="journal article" date="2019" name="Int. J. Syst. Evol. Microbiol.">
        <title>The Global Catalogue of Microorganisms (GCM) 10K type strain sequencing project: providing services to taxonomists for standard genome sequencing and annotation.</title>
        <authorList>
            <consortium name="The Broad Institute Genomics Platform"/>
            <consortium name="The Broad Institute Genome Sequencing Center for Infectious Disease"/>
            <person name="Wu L."/>
            <person name="Ma J."/>
        </authorList>
    </citation>
    <scope>NUCLEOTIDE SEQUENCE [LARGE SCALE GENOMIC DNA]</scope>
    <source>
        <strain evidence="11">2902at01</strain>
    </source>
</reference>
<name>A0ABV8KQG2_9ACTN</name>
<evidence type="ECO:0000256" key="8">
    <source>
        <dbReference type="ARBA" id="ARBA00031155"/>
    </source>
</evidence>
<evidence type="ECO:0000256" key="4">
    <source>
        <dbReference type="ARBA" id="ARBA00022630"/>
    </source>
</evidence>
<dbReference type="Gene3D" id="3.20.20.70">
    <property type="entry name" value="Aldolase class I"/>
    <property type="match status" value="1"/>
</dbReference>
<dbReference type="InterPro" id="IPR004136">
    <property type="entry name" value="NMO"/>
</dbReference>
<keyword evidence="6" id="KW-0560">Oxidoreductase</keyword>
<organism evidence="10 11">
    <name type="scientific">Micromonospora zhanjiangensis</name>
    <dbReference type="NCBI Taxonomy" id="1522057"/>
    <lineage>
        <taxon>Bacteria</taxon>
        <taxon>Bacillati</taxon>
        <taxon>Actinomycetota</taxon>
        <taxon>Actinomycetes</taxon>
        <taxon>Micromonosporales</taxon>
        <taxon>Micromonosporaceae</taxon>
        <taxon>Micromonospora</taxon>
    </lineage>
</organism>
<protein>
    <recommendedName>
        <fullName evidence="8">Propionate 3-nitronate monooxygenase</fullName>
    </recommendedName>
</protein>
<comment type="catalytic activity">
    <reaction evidence="9">
        <text>3 propionate 3-nitronate + 3 O2 + H2O = 3 3-oxopropanoate + 2 nitrate + nitrite + H2O2 + 3 H(+)</text>
        <dbReference type="Rhea" id="RHEA:57332"/>
        <dbReference type="ChEBI" id="CHEBI:15377"/>
        <dbReference type="ChEBI" id="CHEBI:15378"/>
        <dbReference type="ChEBI" id="CHEBI:15379"/>
        <dbReference type="ChEBI" id="CHEBI:16240"/>
        <dbReference type="ChEBI" id="CHEBI:16301"/>
        <dbReference type="ChEBI" id="CHEBI:17632"/>
        <dbReference type="ChEBI" id="CHEBI:33190"/>
        <dbReference type="ChEBI" id="CHEBI:136067"/>
    </reaction>
</comment>
<sequence>MSGNVLTGLGLRTPVVAAPMAGGPSTPELVTAVTEAGGLGFLAAGYRSAADLAGELARVRSLTGGAFGVNVFVPGPDRGTVDDIAGYAHVLTPLATRLGVALGTPHPDDDDYPAKLDLLASDPVPLVSFTFGCPSAADVRRLRDRGTVVALTVTTVAEATAGQAAGVDLLVVQGDAAGGHRASFVDDPAAAPGAGAQPLAELLSRIRAAGPLPLIGTGGLMDGSDVASVLAVGAIGAQLGTAFLDCPESGTNATHRRALRDDRYAATAFTRAFTGRTARGLVNEFMVGYAAAAPAGYPSVHQLTRPLRAAAARHGDADALHLWAGTGWRRLRPMAAGDLVRLIEAERTAGPRGAVAS</sequence>